<keyword evidence="7" id="KW-0472">Membrane</keyword>
<keyword evidence="12" id="KW-0261">Viral envelope protein</keyword>
<comment type="subcellular location">
    <subcellularLocation>
        <location evidence="1">Virion membrane</location>
    </subcellularLocation>
</comment>
<evidence type="ECO:0000256" key="4">
    <source>
        <dbReference type="ARBA" id="ARBA00022595"/>
    </source>
</evidence>
<dbReference type="InterPro" id="IPR000777">
    <property type="entry name" value="HIV1_Gp120"/>
</dbReference>
<keyword evidence="6" id="KW-0946">Virion</keyword>
<evidence type="ECO:0000256" key="9">
    <source>
        <dbReference type="ARBA" id="ARBA00023180"/>
    </source>
</evidence>
<organism evidence="12">
    <name type="scientific">Human immunodeficiency virus type 1</name>
    <name type="common">HIV-1</name>
    <dbReference type="NCBI Taxonomy" id="11676"/>
    <lineage>
        <taxon>Viruses</taxon>
        <taxon>Riboviria</taxon>
        <taxon>Pararnavirae</taxon>
        <taxon>Artverviricota</taxon>
        <taxon>Revtraviricetes</taxon>
        <taxon>Ortervirales</taxon>
        <taxon>Retroviridae</taxon>
        <taxon>Orthoretrovirinae</taxon>
        <taxon>Lentivirus</taxon>
        <taxon>Lentivirus humimdef1</taxon>
    </lineage>
</organism>
<evidence type="ECO:0000256" key="1">
    <source>
        <dbReference type="ARBA" id="ARBA00004182"/>
    </source>
</evidence>
<keyword evidence="5" id="KW-1161">Viral attachment to host cell</keyword>
<keyword evidence="8" id="KW-1015">Disulfide bond</keyword>
<keyword evidence="3" id="KW-0945">Host-virus interaction</keyword>
<dbReference type="Gene3D" id="2.170.40.20">
    <property type="entry name" value="Human immunodeficiency virus 1, Gp160, envelope glycoprotein"/>
    <property type="match status" value="1"/>
</dbReference>
<gene>
    <name evidence="12" type="primary">env</name>
</gene>
<dbReference type="SUPFAM" id="SSF56502">
    <property type="entry name" value="gp120 core"/>
    <property type="match status" value="1"/>
</dbReference>
<evidence type="ECO:0000256" key="6">
    <source>
        <dbReference type="ARBA" id="ARBA00022844"/>
    </source>
</evidence>
<dbReference type="GO" id="GO:0019062">
    <property type="term" value="P:virion attachment to host cell"/>
    <property type="evidence" value="ECO:0007669"/>
    <property type="project" value="UniProtKB-KW"/>
</dbReference>
<evidence type="ECO:0000313" key="12">
    <source>
        <dbReference type="EMBL" id="AAX55819.1"/>
    </source>
</evidence>
<evidence type="ECO:0000256" key="10">
    <source>
        <dbReference type="ARBA" id="ARBA00023296"/>
    </source>
</evidence>
<organismHost>
    <name type="scientific">Homo sapiens</name>
    <name type="common">Human</name>
    <dbReference type="NCBI Taxonomy" id="9606"/>
</organismHost>
<protein>
    <submittedName>
        <fullName evidence="12">Envelope glycoprotein</fullName>
    </submittedName>
</protein>
<evidence type="ECO:0000256" key="5">
    <source>
        <dbReference type="ARBA" id="ARBA00022804"/>
    </source>
</evidence>
<evidence type="ECO:0000256" key="3">
    <source>
        <dbReference type="ARBA" id="ARBA00022581"/>
    </source>
</evidence>
<keyword evidence="4" id="KW-1162">Viral penetration into host cytoplasm</keyword>
<accession>Q58GR5</accession>
<feature type="non-terminal residue" evidence="12">
    <location>
        <position position="157"/>
    </location>
</feature>
<proteinExistence type="predicted"/>
<keyword evidence="2" id="KW-1168">Fusion of virus membrane with host membrane</keyword>
<evidence type="ECO:0000256" key="7">
    <source>
        <dbReference type="ARBA" id="ARBA00023136"/>
    </source>
</evidence>
<dbReference type="GO" id="GO:0046718">
    <property type="term" value="P:symbiont entry into host cell"/>
    <property type="evidence" value="ECO:0007669"/>
    <property type="project" value="UniProtKB-KW"/>
</dbReference>
<evidence type="ECO:0000256" key="2">
    <source>
        <dbReference type="ARBA" id="ARBA00022506"/>
    </source>
</evidence>
<dbReference type="InterPro" id="IPR036377">
    <property type="entry name" value="Gp120_core_sf"/>
</dbReference>
<name>Q58GR5_HV1</name>
<feature type="domain" description="Human immunodeficiency virus 1 envelope glycoprotein Gp120" evidence="11">
    <location>
        <begin position="9"/>
        <end position="139"/>
    </location>
</feature>
<feature type="non-terminal residue" evidence="12">
    <location>
        <position position="1"/>
    </location>
</feature>
<evidence type="ECO:0000259" key="11">
    <source>
        <dbReference type="Pfam" id="PF00516"/>
    </source>
</evidence>
<keyword evidence="10" id="KW-1160">Virus entry into host cell</keyword>
<dbReference type="GO" id="GO:0019031">
    <property type="term" value="C:viral envelope"/>
    <property type="evidence" value="ECO:0007669"/>
    <property type="project" value="UniProtKB-KW"/>
</dbReference>
<dbReference type="EMBL" id="AY952782">
    <property type="protein sequence ID" value="AAX55819.1"/>
    <property type="molecule type" value="Genomic_DNA"/>
</dbReference>
<dbReference type="GO" id="GO:0039663">
    <property type="term" value="P:membrane fusion involved in viral entry into host cell"/>
    <property type="evidence" value="ECO:0007669"/>
    <property type="project" value="UniProtKB-KW"/>
</dbReference>
<reference evidence="12" key="1">
    <citation type="submission" date="2005-03" db="EMBL/GenBank/DDBJ databases">
        <title>Genetic Diversity of HIV-1 Subtypes Circulating in Northern Kenya.</title>
        <authorList>
            <person name="Khamadi S.A."/>
            <person name="Ochieng W."/>
            <person name="Lihana R.W."/>
            <person name="Kiptoo M.K."/>
            <person name="Kinyua J.G."/>
            <person name="Lagat N."/>
            <person name="Muriuki J."/>
            <person name="Mwangi J."/>
            <person name="Pelle R."/>
            <person name="Muigai A."/>
            <person name="Carter J."/>
            <person name="Yamada R."/>
            <person name="Mpoke S."/>
        </authorList>
    </citation>
    <scope>NUCLEOTIDE SEQUENCE</scope>
    <source>
        <strain evidence="12">MYDH0036</strain>
    </source>
</reference>
<keyword evidence="9" id="KW-0325">Glycoprotein</keyword>
<dbReference type="Pfam" id="PF00516">
    <property type="entry name" value="GP120"/>
    <property type="match status" value="1"/>
</dbReference>
<sequence>SQWYQLNYCNGSLAEEEIVIRIYKSDRQCQNNNSTSSRLCRDCVYKDPAIIQGKVLKIGPGQTFYATGAIIGDIRQAHCNISEKKCRMTLYKEVGRKLQKHFPNKTISFAPSSGGAYELTTHSFNCRREFFYCIHQNWLIGHIIVLHVYTDLSSQII</sequence>
<dbReference type="GO" id="GO:0055036">
    <property type="term" value="C:virion membrane"/>
    <property type="evidence" value="ECO:0007669"/>
    <property type="project" value="UniProtKB-SubCell"/>
</dbReference>
<evidence type="ECO:0000256" key="8">
    <source>
        <dbReference type="ARBA" id="ARBA00023157"/>
    </source>
</evidence>